<evidence type="ECO:0000256" key="1">
    <source>
        <dbReference type="SAM" id="SignalP"/>
    </source>
</evidence>
<feature type="signal peptide" evidence="1">
    <location>
        <begin position="1"/>
        <end position="25"/>
    </location>
</feature>
<accession>A0A1H9CHC5</accession>
<evidence type="ECO:0008006" key="4">
    <source>
        <dbReference type="Google" id="ProtNLM"/>
    </source>
</evidence>
<keyword evidence="3" id="KW-1185">Reference proteome</keyword>
<sequence>MTPPYRLSLPLVATFILTGTAFAQAVPGPGVKPTTIPVPHRATYKIDLAHVAPNAGVTGASGEMVYEVKGSSCAGFTTTQRLVVQIGRSEQDDRKLDFQATSFEPGNGATYRFSSRTLVDDQPTDSLKGFAEKTPDGLSIELEEPEAKQINVSDKVIFPGQHLQSIVDAAKAGQKFFSTHTYEGSGTGTAPDTASAVIGASRVGQDDDMTKGLRFWPVSVAYFDHDKAKTTDDKTKLPGEQTPSYQTSFKLYENGVSKDLILDYGDYSLSGKLEKLEALPPAACNH</sequence>
<evidence type="ECO:0000313" key="3">
    <source>
        <dbReference type="Proteomes" id="UP000199647"/>
    </source>
</evidence>
<organism evidence="2 3">
    <name type="scientific">Faunimonas pinastri</name>
    <dbReference type="NCBI Taxonomy" id="1855383"/>
    <lineage>
        <taxon>Bacteria</taxon>
        <taxon>Pseudomonadati</taxon>
        <taxon>Pseudomonadota</taxon>
        <taxon>Alphaproteobacteria</taxon>
        <taxon>Hyphomicrobiales</taxon>
        <taxon>Afifellaceae</taxon>
        <taxon>Faunimonas</taxon>
    </lineage>
</organism>
<dbReference type="Proteomes" id="UP000199647">
    <property type="component" value="Unassembled WGS sequence"/>
</dbReference>
<evidence type="ECO:0000313" key="2">
    <source>
        <dbReference type="EMBL" id="SEQ00417.1"/>
    </source>
</evidence>
<gene>
    <name evidence="2" type="ORF">SAMN05216548_102149</name>
</gene>
<dbReference type="InterPro" id="IPR015000">
    <property type="entry name" value="EipB-like"/>
</dbReference>
<feature type="chain" id="PRO_5011669169" description="DUF1849 family protein" evidence="1">
    <location>
        <begin position="26"/>
        <end position="286"/>
    </location>
</feature>
<dbReference type="AlphaFoldDB" id="A0A1H9CHC5"/>
<dbReference type="STRING" id="1855383.SAMN05216548_102149"/>
<reference evidence="2 3" key="1">
    <citation type="submission" date="2016-10" db="EMBL/GenBank/DDBJ databases">
        <authorList>
            <person name="de Groot N.N."/>
        </authorList>
    </citation>
    <scope>NUCLEOTIDE SEQUENCE [LARGE SCALE GENOMIC DNA]</scope>
    <source>
        <strain evidence="2 3">A52C2</strain>
    </source>
</reference>
<protein>
    <recommendedName>
        <fullName evidence="4">DUF1849 family protein</fullName>
    </recommendedName>
</protein>
<keyword evidence="1" id="KW-0732">Signal</keyword>
<dbReference type="RefSeq" id="WP_177176689.1">
    <property type="nucleotide sequence ID" value="NZ_FOFG01000002.1"/>
</dbReference>
<dbReference type="EMBL" id="FOFG01000002">
    <property type="protein sequence ID" value="SEQ00417.1"/>
    <property type="molecule type" value="Genomic_DNA"/>
</dbReference>
<dbReference type="Pfam" id="PF08904">
    <property type="entry name" value="EipB_like"/>
    <property type="match status" value="1"/>
</dbReference>
<proteinExistence type="predicted"/>
<name>A0A1H9CHC5_9HYPH</name>